<dbReference type="AlphaFoldDB" id="A0A8J9ZD25"/>
<dbReference type="EMBL" id="OV696704">
    <property type="protein sequence ID" value="CAH1252339.1"/>
    <property type="molecule type" value="Genomic_DNA"/>
</dbReference>
<dbReference type="GO" id="GO:0005819">
    <property type="term" value="C:spindle"/>
    <property type="evidence" value="ECO:0007669"/>
    <property type="project" value="TreeGrafter"/>
</dbReference>
<evidence type="ECO:0000259" key="2">
    <source>
        <dbReference type="Pfam" id="PF03399"/>
    </source>
</evidence>
<protein>
    <submittedName>
        <fullName evidence="3">SAC3D1 protein</fullName>
    </submittedName>
</protein>
<gene>
    <name evidence="3" type="primary">SAC3D1</name>
    <name evidence="3" type="ORF">BLAG_LOCUS12429</name>
</gene>
<dbReference type="Proteomes" id="UP000838412">
    <property type="component" value="Chromosome 19"/>
</dbReference>
<dbReference type="OrthoDB" id="264795at2759"/>
<feature type="compositionally biased region" description="Basic residues" evidence="1">
    <location>
        <begin position="552"/>
        <end position="562"/>
    </location>
</feature>
<dbReference type="GO" id="GO:0005634">
    <property type="term" value="C:nucleus"/>
    <property type="evidence" value="ECO:0007669"/>
    <property type="project" value="TreeGrafter"/>
</dbReference>
<name>A0A8J9ZD25_BRALA</name>
<feature type="domain" description="SAC3/GANP/THP3 conserved" evidence="2">
    <location>
        <begin position="89"/>
        <end position="377"/>
    </location>
</feature>
<dbReference type="Pfam" id="PF03399">
    <property type="entry name" value="SAC3_GANP"/>
    <property type="match status" value="1"/>
</dbReference>
<dbReference type="PANTHER" id="PTHR12436">
    <property type="entry name" value="80 KDA MCM3-ASSOCIATED PROTEIN"/>
    <property type="match status" value="1"/>
</dbReference>
<evidence type="ECO:0000256" key="1">
    <source>
        <dbReference type="SAM" id="MobiDB-lite"/>
    </source>
</evidence>
<keyword evidence="4" id="KW-1185">Reference proteome</keyword>
<feature type="compositionally biased region" description="Polar residues" evidence="1">
    <location>
        <begin position="508"/>
        <end position="525"/>
    </location>
</feature>
<proteinExistence type="predicted"/>
<evidence type="ECO:0000313" key="3">
    <source>
        <dbReference type="EMBL" id="CAH1252339.1"/>
    </source>
</evidence>
<accession>A0A8J9ZD25</accession>
<dbReference type="InterPro" id="IPR045107">
    <property type="entry name" value="SAC3/GANP/THP3"/>
</dbReference>
<dbReference type="Gene3D" id="1.25.40.990">
    <property type="match status" value="1"/>
</dbReference>
<dbReference type="GO" id="GO:0005813">
    <property type="term" value="C:centrosome"/>
    <property type="evidence" value="ECO:0007669"/>
    <property type="project" value="TreeGrafter"/>
</dbReference>
<reference evidence="3" key="1">
    <citation type="submission" date="2022-01" db="EMBL/GenBank/DDBJ databases">
        <authorList>
            <person name="Braso-Vives M."/>
        </authorList>
    </citation>
    <scope>NUCLEOTIDE SEQUENCE</scope>
</reference>
<dbReference type="PANTHER" id="PTHR12436:SF38">
    <property type="entry name" value="SAC3 DOMAIN-CONTAINING PROTEIN 1"/>
    <property type="match status" value="1"/>
</dbReference>
<feature type="region of interest" description="Disordered" evidence="1">
    <location>
        <begin position="507"/>
        <end position="569"/>
    </location>
</feature>
<evidence type="ECO:0000313" key="4">
    <source>
        <dbReference type="Proteomes" id="UP000838412"/>
    </source>
</evidence>
<organism evidence="3 4">
    <name type="scientific">Branchiostoma lanceolatum</name>
    <name type="common">Common lancelet</name>
    <name type="synonym">Amphioxus lanceolatum</name>
    <dbReference type="NCBI Taxonomy" id="7740"/>
    <lineage>
        <taxon>Eukaryota</taxon>
        <taxon>Metazoa</taxon>
        <taxon>Chordata</taxon>
        <taxon>Cephalochordata</taxon>
        <taxon>Leptocardii</taxon>
        <taxon>Amphioxiformes</taxon>
        <taxon>Branchiostomatidae</taxon>
        <taxon>Branchiostoma</taxon>
    </lineage>
</organism>
<dbReference type="InterPro" id="IPR005062">
    <property type="entry name" value="SAC3/GANP/THP3_conserved"/>
</dbReference>
<sequence>MASLASTANCCDGELKAQYVPVTSQCRAQLSYTIPWVREPDPTWRRPGSKQSESCGFNRYYPLTVPQMQSTFTDTMPEEARNRGTCQDMCPELERSARQRQKRLHRFEILEGTEQNRLPSADPARCVKEYSRPAAGKDIIPPAELRPPQVLLDTVDYLVNRILPRDDVRFAEVYNFVSDRLRAVRQDMVVQRVKGHTCVTILEKAVRFHVYAAYRLCESSVQQFDPHLNNQQLENCLTWLLREYKDDCIGSAQGNRACMEALYLMHCLGSHDALQHGLSLPKALRQCQVVQVALQLHLAQLRGDFVQVFRLVQQLPYIHSCAVHRHLAPERSHALLVLNSAYSSKACKFPLSHLQCLLGFDDETETAEFCRQHGLNAVDGYVAFRKADFSFPEKVKPKFSQCLVDDKLQECTLPDVIHGRADVLCDSNSLHQPPPTTDKNMDSHTHLTEQAKVEPLTGAIQTLSLTSEATSAVYSNVNTPQDSGQSRVEQILKENKLQTVAMEECRSQSDTLSTTCDSRSSTVSSGEVKDVKESVGRPWSRGRGRGGVWRGGRWRGRGRGRGRGGDWGV</sequence>
<dbReference type="GO" id="GO:0051298">
    <property type="term" value="P:centrosome duplication"/>
    <property type="evidence" value="ECO:0007669"/>
    <property type="project" value="TreeGrafter"/>
</dbReference>
<dbReference type="GO" id="GO:0051225">
    <property type="term" value="P:spindle assembly"/>
    <property type="evidence" value="ECO:0007669"/>
    <property type="project" value="TreeGrafter"/>
</dbReference>